<evidence type="ECO:0000256" key="1">
    <source>
        <dbReference type="SAM" id="MobiDB-lite"/>
    </source>
</evidence>
<evidence type="ECO:0000313" key="2">
    <source>
        <dbReference type="EMBL" id="CAF4170990.1"/>
    </source>
</evidence>
<dbReference type="EMBL" id="CAJOBJ010034839">
    <property type="protein sequence ID" value="CAF4293756.1"/>
    <property type="molecule type" value="Genomic_DNA"/>
</dbReference>
<evidence type="ECO:0000313" key="4">
    <source>
        <dbReference type="Proteomes" id="UP000681720"/>
    </source>
</evidence>
<name>A0A8S2TL70_9BILA</name>
<organism evidence="3 4">
    <name type="scientific">Rotaria magnacalcarata</name>
    <dbReference type="NCBI Taxonomy" id="392030"/>
    <lineage>
        <taxon>Eukaryota</taxon>
        <taxon>Metazoa</taxon>
        <taxon>Spiralia</taxon>
        <taxon>Gnathifera</taxon>
        <taxon>Rotifera</taxon>
        <taxon>Eurotatoria</taxon>
        <taxon>Bdelloidea</taxon>
        <taxon>Philodinida</taxon>
        <taxon>Philodinidae</taxon>
        <taxon>Rotaria</taxon>
    </lineage>
</organism>
<evidence type="ECO:0000313" key="3">
    <source>
        <dbReference type="EMBL" id="CAF4293756.1"/>
    </source>
</evidence>
<gene>
    <name evidence="2" type="ORF">BYL167_LOCUS22398</name>
    <name evidence="3" type="ORF">GIL414_LOCUS25524</name>
</gene>
<protein>
    <submittedName>
        <fullName evidence="3">Uncharacterized protein</fullName>
    </submittedName>
</protein>
<dbReference type="EMBL" id="CAJOBH010012716">
    <property type="protein sequence ID" value="CAF4170990.1"/>
    <property type="molecule type" value="Genomic_DNA"/>
</dbReference>
<dbReference type="Proteomes" id="UP000681967">
    <property type="component" value="Unassembled WGS sequence"/>
</dbReference>
<dbReference type="AlphaFoldDB" id="A0A8S2TL70"/>
<accession>A0A8S2TL70</accession>
<reference evidence="3" key="1">
    <citation type="submission" date="2021-02" db="EMBL/GenBank/DDBJ databases">
        <authorList>
            <person name="Nowell W R."/>
        </authorList>
    </citation>
    <scope>NUCLEOTIDE SEQUENCE</scope>
</reference>
<dbReference type="Proteomes" id="UP000681720">
    <property type="component" value="Unassembled WGS sequence"/>
</dbReference>
<comment type="caution">
    <text evidence="3">The sequence shown here is derived from an EMBL/GenBank/DDBJ whole genome shotgun (WGS) entry which is preliminary data.</text>
</comment>
<feature type="region of interest" description="Disordered" evidence="1">
    <location>
        <begin position="1"/>
        <end position="33"/>
    </location>
</feature>
<feature type="non-terminal residue" evidence="3">
    <location>
        <position position="88"/>
    </location>
</feature>
<feature type="compositionally biased region" description="Polar residues" evidence="1">
    <location>
        <begin position="1"/>
        <end position="12"/>
    </location>
</feature>
<proteinExistence type="predicted"/>
<sequence length="88" mass="10403">MDSGGFYQNMQDSYHHPQQQQQQQQQYDQTELFEYNNDQNSTRTRLGNLFASKLLQNSPEALRRAPNLLDSLPSNINRTLLFAKLFYF</sequence>